<evidence type="ECO:0000313" key="3">
    <source>
        <dbReference type="Proteomes" id="UP001163850"/>
    </source>
</evidence>
<proteinExistence type="predicted"/>
<protein>
    <submittedName>
        <fullName evidence="2">Uncharacterized protein</fullName>
    </submittedName>
</protein>
<dbReference type="Proteomes" id="UP001163850">
    <property type="component" value="Unassembled WGS sequence"/>
</dbReference>
<dbReference type="AlphaFoldDB" id="A0AA38UUT9"/>
<comment type="caution">
    <text evidence="2">The sequence shown here is derived from an EMBL/GenBank/DDBJ whole genome shotgun (WGS) entry which is preliminary data.</text>
</comment>
<gene>
    <name evidence="2" type="ORF">F5890DRAFT_1410186</name>
</gene>
<accession>A0AA38UUT9</accession>
<evidence type="ECO:0000256" key="1">
    <source>
        <dbReference type="SAM" id="MobiDB-lite"/>
    </source>
</evidence>
<sequence length="158" mass="18434">FWKLCDLYSWDRESDKRKEALAEIRNAIAQSFRAFYGSNVESLNGWPSSPVSSIANPRQAGYGSRLQGREQFMVNICDLFDFEERFLKRMGQKLRLAGYRSRTGKIYPRDNAYAGGLFRFLWRDISGDYHGKRRNGGQQRQDSRKGRQGGSRRRRGQH</sequence>
<name>A0AA38UUT9_9AGAR</name>
<feature type="region of interest" description="Disordered" evidence="1">
    <location>
        <begin position="131"/>
        <end position="158"/>
    </location>
</feature>
<feature type="compositionally biased region" description="Basic residues" evidence="1">
    <location>
        <begin position="146"/>
        <end position="158"/>
    </location>
</feature>
<feature type="non-terminal residue" evidence="2">
    <location>
        <position position="1"/>
    </location>
</feature>
<evidence type="ECO:0000313" key="2">
    <source>
        <dbReference type="EMBL" id="KAJ3985122.1"/>
    </source>
</evidence>
<organism evidence="2 3">
    <name type="scientific">Lentinula detonsa</name>
    <dbReference type="NCBI Taxonomy" id="2804962"/>
    <lineage>
        <taxon>Eukaryota</taxon>
        <taxon>Fungi</taxon>
        <taxon>Dikarya</taxon>
        <taxon>Basidiomycota</taxon>
        <taxon>Agaricomycotina</taxon>
        <taxon>Agaricomycetes</taxon>
        <taxon>Agaricomycetidae</taxon>
        <taxon>Agaricales</taxon>
        <taxon>Marasmiineae</taxon>
        <taxon>Omphalotaceae</taxon>
        <taxon>Lentinula</taxon>
    </lineage>
</organism>
<reference evidence="2" key="1">
    <citation type="submission" date="2022-08" db="EMBL/GenBank/DDBJ databases">
        <authorList>
            <consortium name="DOE Joint Genome Institute"/>
            <person name="Min B."/>
            <person name="Riley R."/>
            <person name="Sierra-Patev S."/>
            <person name="Naranjo-Ortiz M."/>
            <person name="Looney B."/>
            <person name="Konkel Z."/>
            <person name="Slot J.C."/>
            <person name="Sakamoto Y."/>
            <person name="Steenwyk J.L."/>
            <person name="Rokas A."/>
            <person name="Carro J."/>
            <person name="Camarero S."/>
            <person name="Ferreira P."/>
            <person name="Molpeceres G."/>
            <person name="Ruiz-Duenas F.J."/>
            <person name="Serrano A."/>
            <person name="Henrissat B."/>
            <person name="Drula E."/>
            <person name="Hughes K.W."/>
            <person name="Mata J.L."/>
            <person name="Ishikawa N.K."/>
            <person name="Vargas-Isla R."/>
            <person name="Ushijima S."/>
            <person name="Smith C.A."/>
            <person name="Ahrendt S."/>
            <person name="Andreopoulos W."/>
            <person name="He G."/>
            <person name="Labutti K."/>
            <person name="Lipzen A."/>
            <person name="Ng V."/>
            <person name="Sandor L."/>
            <person name="Barry K."/>
            <person name="Martinez A.T."/>
            <person name="Xiao Y."/>
            <person name="Gibbons J.G."/>
            <person name="Terashima K."/>
            <person name="Hibbett D.S."/>
            <person name="Grigoriev I.V."/>
        </authorList>
    </citation>
    <scope>NUCLEOTIDE SEQUENCE</scope>
    <source>
        <strain evidence="2">TFB7829</strain>
    </source>
</reference>
<dbReference type="EMBL" id="MU801970">
    <property type="protein sequence ID" value="KAJ3985122.1"/>
    <property type="molecule type" value="Genomic_DNA"/>
</dbReference>